<dbReference type="OrthoDB" id="7258946at2"/>
<gene>
    <name evidence="3" type="ORF">SAMN02745775_101841</name>
</gene>
<sequence length="224" mass="22886">MRIASLAAAFCLMALPALASQQSSRAPGPHRDTAALCRAECLATAASRPGGAAPNAAQACSVRCDAAVSYLRSQAERGTAEATGRGRDAVVQPVATARIARPAATHGVVYGARTPSPAFGMVVGEADRLAAHRSAERACTTAGPGCRVLAEFTEACGAVAQGYKRSQWALFISSDPNSYVVTSLSAGAGPRQDQAERAALAECRSRDPQANCRVVAAACAGQRG</sequence>
<dbReference type="InterPro" id="IPR025240">
    <property type="entry name" value="DUF4189"/>
</dbReference>
<keyword evidence="4" id="KW-1185">Reference proteome</keyword>
<feature type="signal peptide" evidence="1">
    <location>
        <begin position="1"/>
        <end position="19"/>
    </location>
</feature>
<evidence type="ECO:0000313" key="4">
    <source>
        <dbReference type="Proteomes" id="UP000199473"/>
    </source>
</evidence>
<proteinExistence type="predicted"/>
<organism evidence="3 4">
    <name type="scientific">Falsiroseomonas stagni DSM 19981</name>
    <dbReference type="NCBI Taxonomy" id="1123062"/>
    <lineage>
        <taxon>Bacteria</taxon>
        <taxon>Pseudomonadati</taxon>
        <taxon>Pseudomonadota</taxon>
        <taxon>Alphaproteobacteria</taxon>
        <taxon>Acetobacterales</taxon>
        <taxon>Roseomonadaceae</taxon>
        <taxon>Falsiroseomonas</taxon>
    </lineage>
</organism>
<dbReference type="STRING" id="1123062.SAMN02745775_101841"/>
<accession>A0A1I3Y140</accession>
<reference evidence="3 4" key="1">
    <citation type="submission" date="2016-10" db="EMBL/GenBank/DDBJ databases">
        <authorList>
            <person name="de Groot N.N."/>
        </authorList>
    </citation>
    <scope>NUCLEOTIDE SEQUENCE [LARGE SCALE GENOMIC DNA]</scope>
    <source>
        <strain evidence="3 4">DSM 19981</strain>
    </source>
</reference>
<protein>
    <recommendedName>
        <fullName evidence="2">DUF4189 domain-containing protein</fullName>
    </recommendedName>
</protein>
<dbReference type="Proteomes" id="UP000199473">
    <property type="component" value="Unassembled WGS sequence"/>
</dbReference>
<keyword evidence="1" id="KW-0732">Signal</keyword>
<evidence type="ECO:0000256" key="1">
    <source>
        <dbReference type="SAM" id="SignalP"/>
    </source>
</evidence>
<name>A0A1I3Y140_9PROT</name>
<dbReference type="Pfam" id="PF13827">
    <property type="entry name" value="DUF4189"/>
    <property type="match status" value="1"/>
</dbReference>
<dbReference type="EMBL" id="FOSQ01000001">
    <property type="protein sequence ID" value="SFK25473.1"/>
    <property type="molecule type" value="Genomic_DNA"/>
</dbReference>
<feature type="chain" id="PRO_5011521441" description="DUF4189 domain-containing protein" evidence="1">
    <location>
        <begin position="20"/>
        <end position="224"/>
    </location>
</feature>
<evidence type="ECO:0000313" key="3">
    <source>
        <dbReference type="EMBL" id="SFK25473.1"/>
    </source>
</evidence>
<feature type="domain" description="DUF4189" evidence="2">
    <location>
        <begin position="112"/>
        <end position="219"/>
    </location>
</feature>
<dbReference type="RefSeq" id="WP_092955862.1">
    <property type="nucleotide sequence ID" value="NZ_FOSQ01000001.1"/>
</dbReference>
<dbReference type="AlphaFoldDB" id="A0A1I3Y140"/>
<evidence type="ECO:0000259" key="2">
    <source>
        <dbReference type="Pfam" id="PF13827"/>
    </source>
</evidence>